<dbReference type="Proteomes" id="UP000094578">
    <property type="component" value="Unassembled WGS sequence"/>
</dbReference>
<comment type="caution">
    <text evidence="2">The sequence shown here is derived from an EMBL/GenBank/DDBJ whole genome shotgun (WGS) entry which is preliminary data.</text>
</comment>
<evidence type="ECO:0000313" key="2">
    <source>
        <dbReference type="EMBL" id="ODP27862.1"/>
    </source>
</evidence>
<dbReference type="InterPro" id="IPR021005">
    <property type="entry name" value="Znf_CGNR"/>
</dbReference>
<dbReference type="Pfam" id="PF07336">
    <property type="entry name" value="ABATE"/>
    <property type="match status" value="1"/>
</dbReference>
<dbReference type="AlphaFoldDB" id="A0A1E3L231"/>
<evidence type="ECO:0000259" key="1">
    <source>
        <dbReference type="Pfam" id="PF11706"/>
    </source>
</evidence>
<dbReference type="EMBL" id="MDER01000045">
    <property type="protein sequence ID" value="ODP27862.1"/>
    <property type="molecule type" value="Genomic_DNA"/>
</dbReference>
<keyword evidence="3" id="KW-1185">Reference proteome</keyword>
<dbReference type="SUPFAM" id="SSF160904">
    <property type="entry name" value="Jann2411-like"/>
    <property type="match status" value="1"/>
</dbReference>
<dbReference type="PANTHER" id="PTHR35525:SF3">
    <property type="entry name" value="BLL6575 PROTEIN"/>
    <property type="match status" value="1"/>
</dbReference>
<dbReference type="RefSeq" id="WP_069328094.1">
    <property type="nucleotide sequence ID" value="NZ_MDER01000045.1"/>
</dbReference>
<dbReference type="InterPro" id="IPR023286">
    <property type="entry name" value="ABATE_dom_sf"/>
</dbReference>
<proteinExistence type="predicted"/>
<dbReference type="STRING" id="1886670.PTI45_02681"/>
<accession>A0A1E3L231</accession>
<evidence type="ECO:0000313" key="3">
    <source>
        <dbReference type="Proteomes" id="UP000094578"/>
    </source>
</evidence>
<dbReference type="PANTHER" id="PTHR35525">
    <property type="entry name" value="BLL6575 PROTEIN"/>
    <property type="match status" value="1"/>
</dbReference>
<sequence>MDTLWTDFINSDWHDFRESGKHEDRLVLSSWQKQFLHDWQLKSSVPATNIELKALQTLRKLLHNYTLAIVKESSADLIDWNELNRIMAQSPVIRQWNKDDQENRHVTYIPLVQDWNSVMAEVVSDFVHTVLDQDIQRIRICDNPDCRWVFYDDTRSRTKRYCEDKTCGNLMKVRRFRAKKGSSRSQ</sequence>
<reference evidence="2 3" key="1">
    <citation type="submission" date="2016-08" db="EMBL/GenBank/DDBJ databases">
        <title>Genome sequencing of Paenibacillus sp. TI45-13ar, isolated from Korean traditional nuruk.</title>
        <authorList>
            <person name="Kim S.-J."/>
        </authorList>
    </citation>
    <scope>NUCLEOTIDE SEQUENCE [LARGE SCALE GENOMIC DNA]</scope>
    <source>
        <strain evidence="2 3">TI45-13ar</strain>
    </source>
</reference>
<dbReference type="Pfam" id="PF11706">
    <property type="entry name" value="zf-CGNR"/>
    <property type="match status" value="1"/>
</dbReference>
<organism evidence="2 3">
    <name type="scientific">Paenibacillus nuruki</name>
    <dbReference type="NCBI Taxonomy" id="1886670"/>
    <lineage>
        <taxon>Bacteria</taxon>
        <taxon>Bacillati</taxon>
        <taxon>Bacillota</taxon>
        <taxon>Bacilli</taxon>
        <taxon>Bacillales</taxon>
        <taxon>Paenibacillaceae</taxon>
        <taxon>Paenibacillus</taxon>
    </lineage>
</organism>
<gene>
    <name evidence="2" type="ORF">PTI45_02681</name>
</gene>
<dbReference type="InterPro" id="IPR010852">
    <property type="entry name" value="ABATE"/>
</dbReference>
<dbReference type="Gene3D" id="1.10.3300.10">
    <property type="entry name" value="Jann2411-like domain"/>
    <property type="match status" value="1"/>
</dbReference>
<name>A0A1E3L231_9BACL</name>
<dbReference type="PATRIC" id="fig|1886670.3.peg.2726"/>
<protein>
    <recommendedName>
        <fullName evidence="1">Zinc finger CGNR domain-containing protein</fullName>
    </recommendedName>
</protein>
<feature type="domain" description="Zinc finger CGNR" evidence="1">
    <location>
        <begin position="137"/>
        <end position="180"/>
    </location>
</feature>